<name>A0A835VD40_VANPL</name>
<dbReference type="Gene3D" id="1.10.274.100">
    <property type="entry name" value="RNA polymerase Rpb1, domain 3"/>
    <property type="match status" value="1"/>
</dbReference>
<keyword evidence="4 12" id="KW-0808">Transferase</keyword>
<dbReference type="PANTHER" id="PTHR48446:SF1">
    <property type="entry name" value="DNA-DIRECTED RNA POLYMERASE SUBUNIT BETA' N-TERMINAL SECTION"/>
    <property type="match status" value="1"/>
</dbReference>
<dbReference type="Gene3D" id="4.10.860.120">
    <property type="entry name" value="RNA polymerase II, clamp domain"/>
    <property type="match status" value="1"/>
</dbReference>
<evidence type="ECO:0000256" key="8">
    <source>
        <dbReference type="ARBA" id="ARBA00022842"/>
    </source>
</evidence>
<evidence type="ECO:0000256" key="10">
    <source>
        <dbReference type="ARBA" id="ARBA00023242"/>
    </source>
</evidence>
<dbReference type="Pfam" id="PF04983">
    <property type="entry name" value="RNA_pol_Rpb1_3"/>
    <property type="match status" value="1"/>
</dbReference>
<dbReference type="Gene3D" id="1.10.132.30">
    <property type="match status" value="1"/>
</dbReference>
<evidence type="ECO:0000256" key="3">
    <source>
        <dbReference type="ARBA" id="ARBA00022478"/>
    </source>
</evidence>
<dbReference type="Gene3D" id="3.30.1490.180">
    <property type="entry name" value="RNA polymerase ii"/>
    <property type="match status" value="1"/>
</dbReference>
<dbReference type="Proteomes" id="UP000636800">
    <property type="component" value="Chromosome 2"/>
</dbReference>
<dbReference type="InterPro" id="IPR000722">
    <property type="entry name" value="RNA_pol_asu"/>
</dbReference>
<proteinExistence type="inferred from homology"/>
<dbReference type="InterPro" id="IPR042102">
    <property type="entry name" value="RNA_pol_Rpb1_3_sf"/>
</dbReference>
<keyword evidence="9 12" id="KW-0804">Transcription</keyword>
<evidence type="ECO:0000256" key="4">
    <source>
        <dbReference type="ARBA" id="ARBA00022679"/>
    </source>
</evidence>
<dbReference type="InterPro" id="IPR007081">
    <property type="entry name" value="RNA_pol_Rpb1_5"/>
</dbReference>
<dbReference type="Pfam" id="PF05000">
    <property type="entry name" value="RNA_pol_Rpb1_4"/>
    <property type="match status" value="1"/>
</dbReference>
<dbReference type="Pfam" id="PF04998">
    <property type="entry name" value="RNA_pol_Rpb1_5"/>
    <property type="match status" value="1"/>
</dbReference>
<sequence length="1235" mass="138432">MKPAADKLRCTKDPFIEVDNLRRIKKIHFGLHSGDEIRKQAVVQVWKNSIYDIKMKPLSDGLLDLKMGPPNKKYKCDTCHGDFTDCPGHFGWLNLTLPVFNIGYVNSILNILKCICKRCSRVLLPEKERVYFLANMRKRRAEPISRDNILKKIRAKCSTKCLHCGQKNGLVKKLGSSLIIVEDFTRKIDVSADEFRSALSHLKDKASFQPIYLLTPVRVLELFKKMAYEDCELLGINGRPEKFIATAIAVPPSVIRPSSVMDSGMSNENDVTIIFNGIINTNSILREDLQGSAPLFKCLECWELLQVKVAEFINSEAPSVPDNKHRGLIQRLKGKQGRIRGNLSGKRVDFTGRTVISPDPNLKITEVAVPILMAQKLTYPERVFCHNIEKLRQCVRNGRSKYPGANFVKLLSGSTMDLRFAARKNIANDLKYGDIVERHLQNGFICFVIYVCSIVGHVDLLFLDLCRQGSCRVTLRFNESVCNPYNADFDGDEMNLHVPQTEEARTEALMLMGVQNNLCTPKNGEILVASTQDFLTSSFLITRRDTFYDRATFSLMCSYMGDGIEFIDLPAPSLIKPLELWTGKQLFNVLVRPNANTRVFVNFSVKEKSFSKPHNVSETMCPRDGFVYFRNSELICGQLGKATLGNGNKDGLFAVLLRDYNVFAAASCMNRLAKLSARWIGNHGFSIGIDDVQPGERLNQQKKGQLMMEIECREFITKYNKAELTLQTGCDAAQTLELEIYNVLNKISISCRKSQGYGLMWNCFIEIQWSLGNSLTIADWQSLYQVCMDELHWRNSPLIMSQCGSKGSPINISQMIALVGQQSVGGRRAPNGFIDRTLPHFQINSKTPSAKGFVANSFYTGLTATEFFFHTMAGREGLVDTAVKTAETGYMSRRLIKGMEDVSLHYDLTVLDSNGGIVQLLYGDDGLDPAKMEGKDGSPLNLYQLFMKVLATCPIRDNKILLPAEIAQVMNEKFAKCEATSGHGCSSEFKQKLSDFVQNTISAFRETRKALQLDEDPSTSDNYSKMEIVANRISGISAKQLEVFLDTCISRYHLKMLEAGAPIGVIGAQSIGEPGTQMTLKTFHFAGVASMNVTLGVPRIREIINVSKNISTPVIKTQLLSSSEALSARIIKGCLEKTTLGEVCKSLKTVLKASQSYISIVLDVERIESLQMRISSETVRTSILNHPRTGLKPEHVRTLGFQKLRIYPPNVDRNKLKFQLHFLKTFLPKVIVKVK</sequence>
<dbReference type="InterPro" id="IPR035697">
    <property type="entry name" value="RNAP_III_RPC1_N"/>
</dbReference>
<keyword evidence="6" id="KW-0479">Metal-binding</keyword>
<reference evidence="14 15" key="1">
    <citation type="journal article" date="2020" name="Nat. Food">
        <title>A phased Vanilla planifolia genome enables genetic improvement of flavour and production.</title>
        <authorList>
            <person name="Hasing T."/>
            <person name="Tang H."/>
            <person name="Brym M."/>
            <person name="Khazi F."/>
            <person name="Huang T."/>
            <person name="Chambers A.H."/>
        </authorList>
    </citation>
    <scope>NUCLEOTIDE SEQUENCE [LARGE SCALE GENOMIC DNA]</scope>
    <source>
        <tissue evidence="14">Leaf</tissue>
    </source>
</reference>
<dbReference type="PANTHER" id="PTHR48446">
    <property type="entry name" value="DNA-DIRECTED RNA POLYMERASE SUBUNIT BETA' N-TERMINAL SECTION"/>
    <property type="match status" value="1"/>
</dbReference>
<protein>
    <recommendedName>
        <fullName evidence="12">DNA-directed RNA polymerase subunit</fullName>
        <ecNumber evidence="12">2.7.7.6</ecNumber>
    </recommendedName>
</protein>
<feature type="domain" description="RNA polymerase N-terminal" evidence="13">
    <location>
        <begin position="241"/>
        <end position="542"/>
    </location>
</feature>
<evidence type="ECO:0000313" key="15">
    <source>
        <dbReference type="Proteomes" id="UP000636800"/>
    </source>
</evidence>
<dbReference type="InterPro" id="IPR007083">
    <property type="entry name" value="RNA_pol_Rpb1_4"/>
</dbReference>
<keyword evidence="15" id="KW-1185">Reference proteome</keyword>
<dbReference type="GO" id="GO:0003899">
    <property type="term" value="F:DNA-directed RNA polymerase activity"/>
    <property type="evidence" value="ECO:0007669"/>
    <property type="project" value="UniProtKB-EC"/>
</dbReference>
<dbReference type="GO" id="GO:0006351">
    <property type="term" value="P:DNA-templated transcription"/>
    <property type="evidence" value="ECO:0007669"/>
    <property type="project" value="InterPro"/>
</dbReference>
<evidence type="ECO:0000256" key="5">
    <source>
        <dbReference type="ARBA" id="ARBA00022695"/>
    </source>
</evidence>
<dbReference type="Pfam" id="PF00623">
    <property type="entry name" value="RNA_pol_Rpb1_2"/>
    <property type="match status" value="1"/>
</dbReference>
<evidence type="ECO:0000256" key="12">
    <source>
        <dbReference type="RuleBase" id="RU004279"/>
    </source>
</evidence>
<keyword evidence="7" id="KW-0862">Zinc</keyword>
<comment type="subcellular location">
    <subcellularLocation>
        <location evidence="1">Nucleus</location>
    </subcellularLocation>
</comment>
<dbReference type="OrthoDB" id="637682at2759"/>
<dbReference type="Gene3D" id="6.10.250.2940">
    <property type="match status" value="1"/>
</dbReference>
<evidence type="ECO:0000256" key="7">
    <source>
        <dbReference type="ARBA" id="ARBA00022833"/>
    </source>
</evidence>
<dbReference type="InterPro" id="IPR007080">
    <property type="entry name" value="RNA_pol_Rpb1_1"/>
</dbReference>
<dbReference type="GO" id="GO:0000428">
    <property type="term" value="C:DNA-directed RNA polymerase complex"/>
    <property type="evidence" value="ECO:0007669"/>
    <property type="project" value="UniProtKB-KW"/>
</dbReference>
<evidence type="ECO:0000256" key="2">
    <source>
        <dbReference type="ARBA" id="ARBA00006460"/>
    </source>
</evidence>
<organism evidence="14 15">
    <name type="scientific">Vanilla planifolia</name>
    <name type="common">Vanilla</name>
    <dbReference type="NCBI Taxonomy" id="51239"/>
    <lineage>
        <taxon>Eukaryota</taxon>
        <taxon>Viridiplantae</taxon>
        <taxon>Streptophyta</taxon>
        <taxon>Embryophyta</taxon>
        <taxon>Tracheophyta</taxon>
        <taxon>Spermatophyta</taxon>
        <taxon>Magnoliopsida</taxon>
        <taxon>Liliopsida</taxon>
        <taxon>Asparagales</taxon>
        <taxon>Orchidaceae</taxon>
        <taxon>Vanilloideae</taxon>
        <taxon>Vanilleae</taxon>
        <taxon>Vanilla</taxon>
    </lineage>
</organism>
<gene>
    <name evidence="14" type="ORF">HPP92_005963</name>
</gene>
<comment type="catalytic activity">
    <reaction evidence="11 12">
        <text>RNA(n) + a ribonucleoside 5'-triphosphate = RNA(n+1) + diphosphate</text>
        <dbReference type="Rhea" id="RHEA:21248"/>
        <dbReference type="Rhea" id="RHEA-COMP:14527"/>
        <dbReference type="Rhea" id="RHEA-COMP:17342"/>
        <dbReference type="ChEBI" id="CHEBI:33019"/>
        <dbReference type="ChEBI" id="CHEBI:61557"/>
        <dbReference type="ChEBI" id="CHEBI:140395"/>
        <dbReference type="EC" id="2.7.7.6"/>
    </reaction>
</comment>
<evidence type="ECO:0000256" key="1">
    <source>
        <dbReference type="ARBA" id="ARBA00004123"/>
    </source>
</evidence>
<evidence type="ECO:0000313" key="14">
    <source>
        <dbReference type="EMBL" id="KAG0492565.1"/>
    </source>
</evidence>
<accession>A0A835VD40</accession>
<dbReference type="Gene3D" id="6.20.50.80">
    <property type="match status" value="1"/>
</dbReference>
<keyword evidence="3 12" id="KW-0240">DNA-directed RNA polymerase</keyword>
<dbReference type="Pfam" id="PF04997">
    <property type="entry name" value="RNA_pol_Rpb1_1"/>
    <property type="match status" value="1"/>
</dbReference>
<dbReference type="SMART" id="SM00663">
    <property type="entry name" value="RPOLA_N"/>
    <property type="match status" value="1"/>
</dbReference>
<evidence type="ECO:0000256" key="11">
    <source>
        <dbReference type="ARBA" id="ARBA00048552"/>
    </source>
</evidence>
<dbReference type="SUPFAM" id="SSF64484">
    <property type="entry name" value="beta and beta-prime subunits of DNA dependent RNA-polymerase"/>
    <property type="match status" value="1"/>
</dbReference>
<dbReference type="EMBL" id="JADCNL010000002">
    <property type="protein sequence ID" value="KAG0492565.1"/>
    <property type="molecule type" value="Genomic_DNA"/>
</dbReference>
<comment type="similarity">
    <text evidence="2 12">Belongs to the RNA polymerase beta' chain family.</text>
</comment>
<keyword evidence="5 12" id="KW-0548">Nucleotidyltransferase</keyword>
<keyword evidence="8" id="KW-0460">Magnesium</keyword>
<evidence type="ECO:0000256" key="9">
    <source>
        <dbReference type="ARBA" id="ARBA00023163"/>
    </source>
</evidence>
<dbReference type="GO" id="GO:0005634">
    <property type="term" value="C:nucleus"/>
    <property type="evidence" value="ECO:0007669"/>
    <property type="project" value="UniProtKB-SubCell"/>
</dbReference>
<evidence type="ECO:0000256" key="6">
    <source>
        <dbReference type="ARBA" id="ARBA00022723"/>
    </source>
</evidence>
<dbReference type="InterPro" id="IPR044893">
    <property type="entry name" value="RNA_pol_Rpb1_clamp_domain"/>
</dbReference>
<comment type="function">
    <text evidence="12">DNA-dependent RNA polymerase catalyzes the transcription of DNA into RNA using the four ribonucleoside triphosphates as substrates.</text>
</comment>
<dbReference type="AlphaFoldDB" id="A0A835VD40"/>
<dbReference type="InterPro" id="IPR007066">
    <property type="entry name" value="RNA_pol_Rpb1_3"/>
</dbReference>
<dbReference type="InterPro" id="IPR038120">
    <property type="entry name" value="Rpb1_funnel_sf"/>
</dbReference>
<dbReference type="EC" id="2.7.7.6" evidence="12"/>
<comment type="caution">
    <text evidence="14">The sequence shown here is derived from an EMBL/GenBank/DDBJ whole genome shotgun (WGS) entry which is preliminary data.</text>
</comment>
<keyword evidence="10" id="KW-0539">Nucleus</keyword>
<dbReference type="CDD" id="cd02583">
    <property type="entry name" value="RNAP_III_RPC1_N"/>
    <property type="match status" value="1"/>
</dbReference>
<dbReference type="GO" id="GO:0003677">
    <property type="term" value="F:DNA binding"/>
    <property type="evidence" value="ECO:0007669"/>
    <property type="project" value="InterPro"/>
</dbReference>
<dbReference type="InterPro" id="IPR015700">
    <property type="entry name" value="RPC1"/>
</dbReference>
<dbReference type="InterPro" id="IPR006592">
    <property type="entry name" value="RNA_pol_N"/>
</dbReference>
<evidence type="ECO:0000259" key="13">
    <source>
        <dbReference type="SMART" id="SM00663"/>
    </source>
</evidence>
<dbReference type="Gene3D" id="2.40.40.20">
    <property type="match status" value="1"/>
</dbReference>
<dbReference type="GO" id="GO:0046872">
    <property type="term" value="F:metal ion binding"/>
    <property type="evidence" value="ECO:0007669"/>
    <property type="project" value="UniProtKB-KW"/>
</dbReference>
<dbReference type="FunFam" id="1.10.274.100:FF:000007">
    <property type="entry name" value="DNA-directed RNA polymerase subunit"/>
    <property type="match status" value="1"/>
</dbReference>